<evidence type="ECO:0000259" key="1">
    <source>
        <dbReference type="Pfam" id="PF13924"/>
    </source>
</evidence>
<dbReference type="InterPro" id="IPR024311">
    <property type="entry name" value="Lipocalin-like"/>
</dbReference>
<dbReference type="KEGG" id="psco:LY89DRAFT_672134"/>
<organism evidence="2 3">
    <name type="scientific">Mollisia scopiformis</name>
    <name type="common">Conifer needle endophyte fungus</name>
    <name type="synonym">Phialocephala scopiformis</name>
    <dbReference type="NCBI Taxonomy" id="149040"/>
    <lineage>
        <taxon>Eukaryota</taxon>
        <taxon>Fungi</taxon>
        <taxon>Dikarya</taxon>
        <taxon>Ascomycota</taxon>
        <taxon>Pezizomycotina</taxon>
        <taxon>Leotiomycetes</taxon>
        <taxon>Helotiales</taxon>
        <taxon>Mollisiaceae</taxon>
        <taxon>Mollisia</taxon>
    </lineage>
</organism>
<dbReference type="RefSeq" id="XP_018068213.1">
    <property type="nucleotide sequence ID" value="XM_018213261.1"/>
</dbReference>
<evidence type="ECO:0000313" key="2">
    <source>
        <dbReference type="EMBL" id="KUJ13858.1"/>
    </source>
</evidence>
<dbReference type="InParanoid" id="A0A194X0Y9"/>
<protein>
    <recommendedName>
        <fullName evidence="1">Lipocalin-like domain-containing protein</fullName>
    </recommendedName>
</protein>
<dbReference type="OrthoDB" id="3904217at2759"/>
<evidence type="ECO:0000313" key="3">
    <source>
        <dbReference type="Proteomes" id="UP000070700"/>
    </source>
</evidence>
<feature type="domain" description="Lipocalin-like" evidence="1">
    <location>
        <begin position="8"/>
        <end position="133"/>
    </location>
</feature>
<reference evidence="2 3" key="1">
    <citation type="submission" date="2015-10" db="EMBL/GenBank/DDBJ databases">
        <title>Full genome of DAOMC 229536 Phialocephala scopiformis, a fungal endophyte of spruce producing the potent anti-insectan compound rugulosin.</title>
        <authorList>
            <consortium name="DOE Joint Genome Institute"/>
            <person name="Walker A.K."/>
            <person name="Frasz S.L."/>
            <person name="Seifert K.A."/>
            <person name="Miller J.D."/>
            <person name="Mondo S.J."/>
            <person name="Labutti K."/>
            <person name="Lipzen A."/>
            <person name="Dockter R."/>
            <person name="Kennedy M."/>
            <person name="Grigoriev I.V."/>
            <person name="Spatafora J.W."/>
        </authorList>
    </citation>
    <scope>NUCLEOTIDE SEQUENCE [LARGE SCALE GENOMIC DNA]</scope>
    <source>
        <strain evidence="2 3">CBS 120377</strain>
    </source>
</reference>
<dbReference type="Proteomes" id="UP000070700">
    <property type="component" value="Unassembled WGS sequence"/>
</dbReference>
<dbReference type="GeneID" id="28822987"/>
<name>A0A194X0Y9_MOLSC</name>
<keyword evidence="3" id="KW-1185">Reference proteome</keyword>
<dbReference type="AlphaFoldDB" id="A0A194X0Y9"/>
<accession>A0A194X0Y9</accession>
<sequence length="163" mass="17910">MPSPTDLIGTWTLLSFAFYTSSSCTSLHSHPLGPHALGRLTFSSDGYMNAFLSNPDIATPLSVPWMAAPETDIGRVARVQAGYCGRYTVYEEGGESRFATEVEMAFDPGLVGRRMVRRWGVEDVEGRRCLVLRPVEGFVLSDGGQAFAELRWVKVELDSDAKS</sequence>
<gene>
    <name evidence="2" type="ORF">LY89DRAFT_672134</name>
</gene>
<dbReference type="EMBL" id="KQ947421">
    <property type="protein sequence ID" value="KUJ13858.1"/>
    <property type="molecule type" value="Genomic_DNA"/>
</dbReference>
<proteinExistence type="predicted"/>
<dbReference type="Pfam" id="PF13924">
    <property type="entry name" value="Lipocalin_5"/>
    <property type="match status" value="1"/>
</dbReference>